<proteinExistence type="inferred from homology"/>
<dbReference type="Gene3D" id="1.10.10.10">
    <property type="entry name" value="Winged helix-like DNA-binding domain superfamily/Winged helix DNA-binding domain"/>
    <property type="match status" value="1"/>
</dbReference>
<comment type="similarity">
    <text evidence="1">Belongs to the DprA/Smf family.</text>
</comment>
<feature type="domain" description="Smf/DprA SLOG" evidence="2">
    <location>
        <begin position="5"/>
        <end position="216"/>
    </location>
</feature>
<accession>A0A1F5EJ51</accession>
<dbReference type="AlphaFoldDB" id="A0A1F5EJ51"/>
<evidence type="ECO:0000313" key="5">
    <source>
        <dbReference type="Proteomes" id="UP000179003"/>
    </source>
</evidence>
<dbReference type="InterPro" id="IPR036388">
    <property type="entry name" value="WH-like_DNA-bd_sf"/>
</dbReference>
<dbReference type="PANTHER" id="PTHR43022">
    <property type="entry name" value="PROTEIN SMF"/>
    <property type="match status" value="1"/>
</dbReference>
<dbReference type="NCBIfam" id="TIGR00732">
    <property type="entry name" value="dprA"/>
    <property type="match status" value="1"/>
</dbReference>
<evidence type="ECO:0000259" key="3">
    <source>
        <dbReference type="Pfam" id="PF17782"/>
    </source>
</evidence>
<dbReference type="InterPro" id="IPR003488">
    <property type="entry name" value="DprA"/>
</dbReference>
<evidence type="ECO:0000259" key="2">
    <source>
        <dbReference type="Pfam" id="PF02481"/>
    </source>
</evidence>
<dbReference type="EMBL" id="MFAE01000005">
    <property type="protein sequence ID" value="OGD67411.1"/>
    <property type="molecule type" value="Genomic_DNA"/>
</dbReference>
<gene>
    <name evidence="4" type="ORF">A2442_02805</name>
</gene>
<evidence type="ECO:0000313" key="4">
    <source>
        <dbReference type="EMBL" id="OGD67411.1"/>
    </source>
</evidence>
<dbReference type="GO" id="GO:0009294">
    <property type="term" value="P:DNA-mediated transformation"/>
    <property type="evidence" value="ECO:0007669"/>
    <property type="project" value="InterPro"/>
</dbReference>
<dbReference type="InterPro" id="IPR057666">
    <property type="entry name" value="DrpA_SLOG"/>
</dbReference>
<dbReference type="STRING" id="1797582.A2442_02805"/>
<dbReference type="Gene3D" id="3.40.50.450">
    <property type="match status" value="1"/>
</dbReference>
<name>A0A1F5EJ51_9BACT</name>
<organism evidence="4 5">
    <name type="scientific">Candidatus Campbellbacteria bacterium RIFOXYC2_FULL_35_25</name>
    <dbReference type="NCBI Taxonomy" id="1797582"/>
    <lineage>
        <taxon>Bacteria</taxon>
        <taxon>Candidatus Campbelliibacteriota</taxon>
    </lineage>
</organism>
<protein>
    <submittedName>
        <fullName evidence="4">DNA protecting protein DprA</fullName>
    </submittedName>
</protein>
<feature type="domain" description="DprA winged helix" evidence="3">
    <location>
        <begin position="236"/>
        <end position="284"/>
    </location>
</feature>
<dbReference type="Proteomes" id="UP000179003">
    <property type="component" value="Unassembled WGS sequence"/>
</dbReference>
<sequence length="290" mass="31453">MSGEIIKLSKQDFPEKLLEIPQPPKQLFIRGNLPDWENSKFVAVVGSRKYTNYGKEACEKIISGLRGCDVTIISGLAIGIDSIAHKSALEAKLKSIAVPGSGLNSSVIYPSINKKLADEIVQSGGCLLSEFEPDFRATVWSFPQRNRIMAGLSDVILIIEASEKSGTLITARMGVDYNKEVCAVPASIFSNGAKGSNKLLSQGATPITSSEDLLDLLGFQTKDDSGQKKLELENCSAEEKSIIELLFEPISRDELIQKSEMSASEINTLISIMEIKGLIKEVAGEICLNI</sequence>
<dbReference type="Pfam" id="PF17782">
    <property type="entry name" value="WHD_DprA"/>
    <property type="match status" value="1"/>
</dbReference>
<reference evidence="4 5" key="1">
    <citation type="journal article" date="2016" name="Nat. Commun.">
        <title>Thousands of microbial genomes shed light on interconnected biogeochemical processes in an aquifer system.</title>
        <authorList>
            <person name="Anantharaman K."/>
            <person name="Brown C.T."/>
            <person name="Hug L.A."/>
            <person name="Sharon I."/>
            <person name="Castelle C.J."/>
            <person name="Probst A.J."/>
            <person name="Thomas B.C."/>
            <person name="Singh A."/>
            <person name="Wilkins M.J."/>
            <person name="Karaoz U."/>
            <person name="Brodie E.L."/>
            <person name="Williams K.H."/>
            <person name="Hubbard S.S."/>
            <person name="Banfield J.F."/>
        </authorList>
    </citation>
    <scope>NUCLEOTIDE SEQUENCE [LARGE SCALE GENOMIC DNA]</scope>
</reference>
<comment type="caution">
    <text evidence="4">The sequence shown here is derived from an EMBL/GenBank/DDBJ whole genome shotgun (WGS) entry which is preliminary data.</text>
</comment>
<dbReference type="Pfam" id="PF02481">
    <property type="entry name" value="DNA_processg_A"/>
    <property type="match status" value="1"/>
</dbReference>
<evidence type="ECO:0000256" key="1">
    <source>
        <dbReference type="ARBA" id="ARBA00006525"/>
    </source>
</evidence>
<dbReference type="SUPFAM" id="SSF102405">
    <property type="entry name" value="MCP/YpsA-like"/>
    <property type="match status" value="1"/>
</dbReference>
<dbReference type="InterPro" id="IPR041614">
    <property type="entry name" value="DprA_WH"/>
</dbReference>
<dbReference type="PANTHER" id="PTHR43022:SF1">
    <property type="entry name" value="PROTEIN SMF"/>
    <property type="match status" value="1"/>
</dbReference>